<keyword evidence="11" id="KW-1185">Reference proteome</keyword>
<dbReference type="EC" id="2.7.1.36" evidence="3"/>
<dbReference type="EMBL" id="CP078145">
    <property type="protein sequence ID" value="QXN90072.1"/>
    <property type="molecule type" value="Genomic_DNA"/>
</dbReference>
<keyword evidence="6 10" id="KW-0418">Kinase</keyword>
<protein>
    <recommendedName>
        <fullName evidence="3">mevalonate kinase</fullName>
        <ecNumber evidence="3">2.7.1.36</ecNumber>
    </recommendedName>
</protein>
<dbReference type="NCBIfam" id="TIGR00549">
    <property type="entry name" value="mevalon_kin"/>
    <property type="match status" value="1"/>
</dbReference>
<feature type="domain" description="GHMP kinase C-terminal" evidence="9">
    <location>
        <begin position="240"/>
        <end position="319"/>
    </location>
</feature>
<dbReference type="GO" id="GO:0004496">
    <property type="term" value="F:mevalonate kinase activity"/>
    <property type="evidence" value="ECO:0007669"/>
    <property type="project" value="UniProtKB-EC"/>
</dbReference>
<dbReference type="Pfam" id="PF00288">
    <property type="entry name" value="GHMP_kinases_N"/>
    <property type="match status" value="1"/>
</dbReference>
<evidence type="ECO:0000256" key="4">
    <source>
        <dbReference type="ARBA" id="ARBA00022679"/>
    </source>
</evidence>
<dbReference type="RefSeq" id="WP_218470944.1">
    <property type="nucleotide sequence ID" value="NZ_BAABJN010000006.1"/>
</dbReference>
<reference evidence="10 11" key="1">
    <citation type="submission" date="2021-07" db="EMBL/GenBank/DDBJ databases">
        <title>Whole Genome Sequence of Nocardia Iowensis.</title>
        <authorList>
            <person name="Lamm A."/>
            <person name="Collins-Fairclough A.M."/>
            <person name="Bunk B."/>
            <person name="Sproer C."/>
        </authorList>
    </citation>
    <scope>NUCLEOTIDE SEQUENCE [LARGE SCALE GENOMIC DNA]</scope>
    <source>
        <strain evidence="10 11">NRRL 5646</strain>
    </source>
</reference>
<dbReference type="InterPro" id="IPR013750">
    <property type="entry name" value="GHMP_kinase_C_dom"/>
</dbReference>
<dbReference type="Pfam" id="PF08544">
    <property type="entry name" value="GHMP_kinases_C"/>
    <property type="match status" value="1"/>
</dbReference>
<evidence type="ECO:0000259" key="8">
    <source>
        <dbReference type="Pfam" id="PF00288"/>
    </source>
</evidence>
<comment type="subcellular location">
    <subcellularLocation>
        <location evidence="1">Cytoplasm</location>
    </subcellularLocation>
</comment>
<evidence type="ECO:0000313" key="11">
    <source>
        <dbReference type="Proteomes" id="UP000694257"/>
    </source>
</evidence>
<evidence type="ECO:0000256" key="2">
    <source>
        <dbReference type="ARBA" id="ARBA00006495"/>
    </source>
</evidence>
<evidence type="ECO:0000256" key="5">
    <source>
        <dbReference type="ARBA" id="ARBA00022741"/>
    </source>
</evidence>
<gene>
    <name evidence="10" type="primary">mvk</name>
    <name evidence="10" type="ORF">KV110_32280</name>
</gene>
<keyword evidence="4 10" id="KW-0808">Transferase</keyword>
<sequence length="333" mass="34139">MNASVVGEGRAHAKSILCGEHAVVYGAPAVAIPMRQVSVTVWARRSGEPGGQVSLVNVAPGQANTADRRADEAPAAARLWDRSREADSGLHDLVAAFFRTTGITACGIDLSVDCAIPPGRGMGSSAACGRAVVLALASLFGRIVDADTVFDLVQTAERVAHGSPSGVDTVATGSPVPIWFQSGVTKELSVGLDGVFVIADSGVPGETKAAVDMLRARFEADPASRTRFLRRSSVITASAVEDLTLGRAGDLGRRLTENHELLSEFGLSTAELDRLLAAALDAGCLGGKLSGGGLGGCVVVLADSPEHAERATAALRTAGATATWSVPTGRFAN</sequence>
<evidence type="ECO:0000313" key="10">
    <source>
        <dbReference type="EMBL" id="QXN90072.1"/>
    </source>
</evidence>
<keyword evidence="7" id="KW-0067">ATP-binding</keyword>
<dbReference type="PANTHER" id="PTHR43290:SF2">
    <property type="entry name" value="MEVALONATE KINASE"/>
    <property type="match status" value="1"/>
</dbReference>
<proteinExistence type="inferred from homology"/>
<feature type="domain" description="GHMP kinase N-terminal" evidence="8">
    <location>
        <begin position="94"/>
        <end position="171"/>
    </location>
</feature>
<dbReference type="InterPro" id="IPR006205">
    <property type="entry name" value="Mev_gal_kin"/>
</dbReference>
<dbReference type="InterPro" id="IPR006203">
    <property type="entry name" value="GHMP_knse_ATP-bd_CS"/>
</dbReference>
<dbReference type="PROSITE" id="PS00627">
    <property type="entry name" value="GHMP_KINASES_ATP"/>
    <property type="match status" value="1"/>
</dbReference>
<comment type="similarity">
    <text evidence="2">Belongs to the GHMP kinase family. Mevalonate kinase subfamily.</text>
</comment>
<evidence type="ECO:0000256" key="6">
    <source>
        <dbReference type="ARBA" id="ARBA00022777"/>
    </source>
</evidence>
<organism evidence="10 11">
    <name type="scientific">Nocardia iowensis</name>
    <dbReference type="NCBI Taxonomy" id="204891"/>
    <lineage>
        <taxon>Bacteria</taxon>
        <taxon>Bacillati</taxon>
        <taxon>Actinomycetota</taxon>
        <taxon>Actinomycetes</taxon>
        <taxon>Mycobacteriales</taxon>
        <taxon>Nocardiaceae</taxon>
        <taxon>Nocardia</taxon>
    </lineage>
</organism>
<evidence type="ECO:0000256" key="1">
    <source>
        <dbReference type="ARBA" id="ARBA00004496"/>
    </source>
</evidence>
<name>A0ABX8RM43_NOCIO</name>
<dbReference type="Proteomes" id="UP000694257">
    <property type="component" value="Chromosome"/>
</dbReference>
<dbReference type="PANTHER" id="PTHR43290">
    <property type="entry name" value="MEVALONATE KINASE"/>
    <property type="match status" value="1"/>
</dbReference>
<keyword evidence="5" id="KW-0547">Nucleotide-binding</keyword>
<dbReference type="InterPro" id="IPR006204">
    <property type="entry name" value="GHMP_kinase_N_dom"/>
</dbReference>
<evidence type="ECO:0000259" key="9">
    <source>
        <dbReference type="Pfam" id="PF08544"/>
    </source>
</evidence>
<evidence type="ECO:0000256" key="7">
    <source>
        <dbReference type="ARBA" id="ARBA00022840"/>
    </source>
</evidence>
<accession>A0ABX8RM43</accession>
<evidence type="ECO:0000256" key="3">
    <source>
        <dbReference type="ARBA" id="ARBA00012103"/>
    </source>
</evidence>